<dbReference type="OrthoDB" id="7984201at2759"/>
<dbReference type="RefSeq" id="XP_038067017.1">
    <property type="nucleotide sequence ID" value="XM_038211089.1"/>
</dbReference>
<proteinExistence type="predicted"/>
<evidence type="ECO:0000256" key="2">
    <source>
        <dbReference type="ARBA" id="ARBA00022692"/>
    </source>
</evidence>
<dbReference type="OMA" id="VEYPATD"/>
<dbReference type="InterPro" id="IPR051008">
    <property type="entry name" value="Telomere_Capping_Maintenance"/>
</dbReference>
<evidence type="ECO:0000256" key="3">
    <source>
        <dbReference type="ARBA" id="ARBA00022989"/>
    </source>
</evidence>
<keyword evidence="2" id="KW-0812">Transmembrane</keyword>
<evidence type="ECO:0000256" key="5">
    <source>
        <dbReference type="SAM" id="SignalP"/>
    </source>
</evidence>
<accession>A0A914ATC0</accession>
<organism evidence="6 7">
    <name type="scientific">Patiria miniata</name>
    <name type="common">Bat star</name>
    <name type="synonym">Asterina miniata</name>
    <dbReference type="NCBI Taxonomy" id="46514"/>
    <lineage>
        <taxon>Eukaryota</taxon>
        <taxon>Metazoa</taxon>
        <taxon>Echinodermata</taxon>
        <taxon>Eleutherozoa</taxon>
        <taxon>Asterozoa</taxon>
        <taxon>Asteroidea</taxon>
        <taxon>Valvatacea</taxon>
        <taxon>Valvatida</taxon>
        <taxon>Asterinidae</taxon>
        <taxon>Patiria</taxon>
    </lineage>
</organism>
<keyword evidence="4" id="KW-0472">Membrane</keyword>
<evidence type="ECO:0000313" key="6">
    <source>
        <dbReference type="EnsemblMetazoa" id="XP_038067017.1"/>
    </source>
</evidence>
<dbReference type="GO" id="GO:0006629">
    <property type="term" value="P:lipid metabolic process"/>
    <property type="evidence" value="ECO:0007669"/>
    <property type="project" value="InterPro"/>
</dbReference>
<dbReference type="EnsemblMetazoa" id="XM_038211089.1">
    <property type="protein sequence ID" value="XP_038067017.1"/>
    <property type="gene ID" value="LOC119737024"/>
</dbReference>
<feature type="signal peptide" evidence="5">
    <location>
        <begin position="1"/>
        <end position="21"/>
    </location>
</feature>
<dbReference type="AlphaFoldDB" id="A0A914ATC0"/>
<evidence type="ECO:0008006" key="8">
    <source>
        <dbReference type="Google" id="ProtNLM"/>
    </source>
</evidence>
<sequence>MHRLVFTIFILKALCLIAAEAVSNGQCSGISEEVGCTECTSGGYCMAGKVPVDPWFSFAAKTQRELQIDEPWNNLQLLDAHNAYNARVFGYGNNDTCNWPPPYDNNFCWTFANQVFSLTDLLNMGIRGLEIDFWWCADGAMRMAHLANGVGCRPTDRLYSDGIKEIGDWLNQPGNQQDMLRIYLNEKEDQGHDDEVHGPLEEFLGDRILTPSELRDEYGGVWPTMKHMRKVGKNIVIAASGEAYTHGDVYIHRRYWKDVGVNSFTNYPGCGVKNATNTLRYFSDGTHYGPFYDGVTDTGIILDFTEFVKCRVEYPATDFITPDVVKTAIFTWAEGQPSEPLDADSCVWISKTDWRWYLSDDCSIELYHACQSLNDPDDWTISSSPGPYRPITAECPTGYAFSVPQDGYRTQKLRESSGGNSLWLNYTPWLPEPVGSTAPSSNVSTCLSSLLFLATLGVVKMLIE</sequence>
<keyword evidence="3" id="KW-1133">Transmembrane helix</keyword>
<dbReference type="GO" id="GO:0016020">
    <property type="term" value="C:membrane"/>
    <property type="evidence" value="ECO:0007669"/>
    <property type="project" value="UniProtKB-SubCell"/>
</dbReference>
<protein>
    <recommendedName>
        <fullName evidence="8">PLC-like phosphodiesterase</fullName>
    </recommendedName>
</protein>
<dbReference type="Gene3D" id="3.20.20.190">
    <property type="entry name" value="Phosphatidylinositol (PI) phosphodiesterase"/>
    <property type="match status" value="1"/>
</dbReference>
<dbReference type="GO" id="GO:0008081">
    <property type="term" value="F:phosphoric diester hydrolase activity"/>
    <property type="evidence" value="ECO:0007669"/>
    <property type="project" value="InterPro"/>
</dbReference>
<evidence type="ECO:0000313" key="7">
    <source>
        <dbReference type="Proteomes" id="UP000887568"/>
    </source>
</evidence>
<comment type="subcellular location">
    <subcellularLocation>
        <location evidence="1">Membrane</location>
    </subcellularLocation>
</comment>
<dbReference type="GeneID" id="119737024"/>
<evidence type="ECO:0000256" key="4">
    <source>
        <dbReference type="ARBA" id="ARBA00023136"/>
    </source>
</evidence>
<dbReference type="SUPFAM" id="SSF51695">
    <property type="entry name" value="PLC-like phosphodiesterases"/>
    <property type="match status" value="1"/>
</dbReference>
<dbReference type="InterPro" id="IPR017946">
    <property type="entry name" value="PLC-like_Pdiesterase_TIM-brl"/>
</dbReference>
<dbReference type="PANTHER" id="PTHR35518">
    <property type="entry name" value="MAINTENANCE OF TELOMOERE CAPPING"/>
    <property type="match status" value="1"/>
</dbReference>
<dbReference type="PANTHER" id="PTHR35518:SF2">
    <property type="entry name" value="MAINTENANCE OF TELOMERE CAPPING PROTEIN 6"/>
    <property type="match status" value="1"/>
</dbReference>
<feature type="chain" id="PRO_5038124970" description="PLC-like phosphodiesterase" evidence="5">
    <location>
        <begin position="22"/>
        <end position="464"/>
    </location>
</feature>
<name>A0A914ATC0_PATMI</name>
<evidence type="ECO:0000256" key="1">
    <source>
        <dbReference type="ARBA" id="ARBA00004370"/>
    </source>
</evidence>
<keyword evidence="7" id="KW-1185">Reference proteome</keyword>
<keyword evidence="5" id="KW-0732">Signal</keyword>
<reference evidence="6" key="1">
    <citation type="submission" date="2022-11" db="UniProtKB">
        <authorList>
            <consortium name="EnsemblMetazoa"/>
        </authorList>
    </citation>
    <scope>IDENTIFICATION</scope>
</reference>
<dbReference type="Proteomes" id="UP000887568">
    <property type="component" value="Unplaced"/>
</dbReference>